<feature type="transmembrane region" description="Helical" evidence="5">
    <location>
        <begin position="79"/>
        <end position="98"/>
    </location>
</feature>
<comment type="subcellular location">
    <subcellularLocation>
        <location evidence="1">Membrane</location>
        <topology evidence="1">Multi-pass membrane protein</topology>
    </subcellularLocation>
</comment>
<dbReference type="Pfam" id="PF20216">
    <property type="entry name" value="DUF6576"/>
    <property type="match status" value="1"/>
</dbReference>
<keyword evidence="2 5" id="KW-0812">Transmembrane</keyword>
<proteinExistence type="predicted"/>
<dbReference type="Proteomes" id="UP001165302">
    <property type="component" value="Unassembled WGS sequence"/>
</dbReference>
<reference evidence="7" key="1">
    <citation type="submission" date="2020-10" db="EMBL/GenBank/DDBJ databases">
        <authorList>
            <person name="Lu T."/>
            <person name="Wang Q."/>
            <person name="Han X."/>
        </authorList>
    </citation>
    <scope>NUCLEOTIDE SEQUENCE</scope>
    <source>
        <strain evidence="7">WQ 366</strain>
    </source>
</reference>
<organism evidence="7 8">
    <name type="scientific">Sphingobacterium bovistauri</name>
    <dbReference type="NCBI Taxonomy" id="2781959"/>
    <lineage>
        <taxon>Bacteria</taxon>
        <taxon>Pseudomonadati</taxon>
        <taxon>Bacteroidota</taxon>
        <taxon>Sphingobacteriia</taxon>
        <taxon>Sphingobacteriales</taxon>
        <taxon>Sphingobacteriaceae</taxon>
        <taxon>Sphingobacterium</taxon>
    </lineage>
</organism>
<keyword evidence="3 5" id="KW-1133">Transmembrane helix</keyword>
<protein>
    <submittedName>
        <fullName evidence="7">Peptidase S54</fullName>
    </submittedName>
</protein>
<feature type="domain" description="DUF6576" evidence="6">
    <location>
        <begin position="242"/>
        <end position="283"/>
    </location>
</feature>
<dbReference type="InterPro" id="IPR035952">
    <property type="entry name" value="Rhomboid-like_sf"/>
</dbReference>
<evidence type="ECO:0000313" key="7">
    <source>
        <dbReference type="EMBL" id="MCA5005014.1"/>
    </source>
</evidence>
<feature type="transmembrane region" description="Helical" evidence="5">
    <location>
        <begin position="110"/>
        <end position="133"/>
    </location>
</feature>
<feature type="transmembrane region" description="Helical" evidence="5">
    <location>
        <begin position="139"/>
        <end position="162"/>
    </location>
</feature>
<feature type="transmembrane region" description="Helical" evidence="5">
    <location>
        <begin position="20"/>
        <end position="42"/>
    </location>
</feature>
<feature type="transmembrane region" description="Helical" evidence="5">
    <location>
        <begin position="174"/>
        <end position="191"/>
    </location>
</feature>
<keyword evidence="8" id="KW-1185">Reference proteome</keyword>
<evidence type="ECO:0000256" key="1">
    <source>
        <dbReference type="ARBA" id="ARBA00004141"/>
    </source>
</evidence>
<comment type="caution">
    <text evidence="7">The sequence shown here is derived from an EMBL/GenBank/DDBJ whole genome shotgun (WGS) entry which is preliminary data.</text>
</comment>
<evidence type="ECO:0000256" key="4">
    <source>
        <dbReference type="ARBA" id="ARBA00023136"/>
    </source>
</evidence>
<evidence type="ECO:0000256" key="3">
    <source>
        <dbReference type="ARBA" id="ARBA00022989"/>
    </source>
</evidence>
<evidence type="ECO:0000313" key="8">
    <source>
        <dbReference type="Proteomes" id="UP001165302"/>
    </source>
</evidence>
<evidence type="ECO:0000259" key="6">
    <source>
        <dbReference type="Pfam" id="PF20216"/>
    </source>
</evidence>
<dbReference type="SUPFAM" id="SSF144091">
    <property type="entry name" value="Rhomboid-like"/>
    <property type="match status" value="1"/>
</dbReference>
<feature type="transmembrane region" description="Helical" evidence="5">
    <location>
        <begin position="197"/>
        <end position="214"/>
    </location>
</feature>
<accession>A0ABS7Z4D6</accession>
<dbReference type="RefSeq" id="WP_225552403.1">
    <property type="nucleotide sequence ID" value="NZ_JADEYP010000011.1"/>
</dbReference>
<name>A0ABS7Z4D6_9SPHI</name>
<dbReference type="Gene3D" id="1.20.1540.10">
    <property type="entry name" value="Rhomboid-like"/>
    <property type="match status" value="1"/>
</dbReference>
<evidence type="ECO:0000256" key="2">
    <source>
        <dbReference type="ARBA" id="ARBA00022692"/>
    </source>
</evidence>
<keyword evidence="4 5" id="KW-0472">Membrane</keyword>
<evidence type="ECO:0000256" key="5">
    <source>
        <dbReference type="SAM" id="Phobius"/>
    </source>
</evidence>
<dbReference type="InterPro" id="IPR046483">
    <property type="entry name" value="DUF6576"/>
</dbReference>
<sequence>MKENVLTSFIRDTYKTTSIIPYVITGQVVLFILLHIFDLITFSEKTSVDLYTIFYTESILPVSFREFLSQPWSLLTHPFIYTSLWNLLFDCLWLYWMGQLFLNLLHTRQFNSLFIGGTFVGAILFLILGFIPLLSTQPLYWHTTAFGLAAIISSLVVLVPNYEIRLLLLGNIKLKWIAAVYLGFQFAFLISTNKAAALSYLCIVFGGMLFMHQLQRGKDWSNFFIKKKRKLKVIRNNYENQKLSEQGYPNQQEIDQILDKISLKGYESLTLKEKELLFRASKKEN</sequence>
<dbReference type="EMBL" id="JADEYP010000011">
    <property type="protein sequence ID" value="MCA5005014.1"/>
    <property type="molecule type" value="Genomic_DNA"/>
</dbReference>
<gene>
    <name evidence="7" type="ORF">IPZ78_07600</name>
</gene>